<dbReference type="InterPro" id="IPR003660">
    <property type="entry name" value="HAMP_dom"/>
</dbReference>
<keyword evidence="6 13" id="KW-1133">Transmembrane helix</keyword>
<feature type="transmembrane region" description="Helical" evidence="13">
    <location>
        <begin position="201"/>
        <end position="220"/>
    </location>
</feature>
<dbReference type="KEGG" id="vta:B0186"/>
<evidence type="ECO:0000259" key="14">
    <source>
        <dbReference type="PROSITE" id="PS50111"/>
    </source>
</evidence>
<dbReference type="GO" id="GO:0004888">
    <property type="term" value="F:transmembrane signaling receptor activity"/>
    <property type="evidence" value="ECO:0007669"/>
    <property type="project" value="InterPro"/>
</dbReference>
<dbReference type="SUPFAM" id="SSF58104">
    <property type="entry name" value="Methyl-accepting chemotaxis protein (MCP) signaling domain"/>
    <property type="match status" value="1"/>
</dbReference>
<dbReference type="PANTHER" id="PTHR32089">
    <property type="entry name" value="METHYL-ACCEPTING CHEMOTAXIS PROTEIN MCPB"/>
    <property type="match status" value="1"/>
</dbReference>
<keyword evidence="4" id="KW-0145">Chemotaxis</keyword>
<evidence type="ECO:0000256" key="9">
    <source>
        <dbReference type="ARBA" id="ARBA00029447"/>
    </source>
</evidence>
<comment type="subcellular location">
    <subcellularLocation>
        <location evidence="1">Cell membrane</location>
        <topology evidence="1">Multi-pass membrane protein</topology>
    </subcellularLocation>
</comment>
<dbReference type="FunFam" id="1.10.287.950:FF:000001">
    <property type="entry name" value="Methyl-accepting chemotaxis sensory transducer"/>
    <property type="match status" value="1"/>
</dbReference>
<feature type="coiled-coil region" evidence="11">
    <location>
        <begin position="427"/>
        <end position="458"/>
    </location>
</feature>
<evidence type="ECO:0000256" key="5">
    <source>
        <dbReference type="ARBA" id="ARBA00022692"/>
    </source>
</evidence>
<evidence type="ECO:0000256" key="13">
    <source>
        <dbReference type="SAM" id="Phobius"/>
    </source>
</evidence>
<protein>
    <submittedName>
        <fullName evidence="16">Methyl-accepting chemotaxis protein HlyB</fullName>
    </submittedName>
</protein>
<feature type="domain" description="Methyl-accepting transducer" evidence="14">
    <location>
        <begin position="276"/>
        <end position="512"/>
    </location>
</feature>
<evidence type="ECO:0000256" key="2">
    <source>
        <dbReference type="ARBA" id="ARBA00022475"/>
    </source>
</evidence>
<dbReference type="GO" id="GO:0007165">
    <property type="term" value="P:signal transduction"/>
    <property type="evidence" value="ECO:0007669"/>
    <property type="project" value="UniProtKB-KW"/>
</dbReference>
<feature type="domain" description="HAMP" evidence="15">
    <location>
        <begin position="218"/>
        <end position="271"/>
    </location>
</feature>
<dbReference type="EMBL" id="LT960612">
    <property type="protein sequence ID" value="SON51797.1"/>
    <property type="molecule type" value="Genomic_DNA"/>
</dbReference>
<sequence>MFLNRFTLQSRLIFAVFLPCLVLVAVGLASFKSMSTLQVQSKQLYLNTSAPMRSMAEVASRIPRMRVGIDMMLLQETALRDKKGVLTRVNETRLEDIPEMRESIEHALRTQVNPEQQKQVAKLLAGFERMVSDELDPMLKAFEADDIPTAQAIYRDKYAKTYGVLRKEANVILDALLDQAKHQHDISIESHEDGQNYLKSFIAFGLILSVILSAIIVTNLKKRVSYLRTTIAHAADNMALNTQINLSGKDELTDISDSMNRLLKNVHHAIEQVATNSHQLADAANNVTDKATLTQDNCTMQRDRTVQVATAIHELGATVGEIANNAALAAEGAKQASEKASDGNEQVSQGSAQISHLTEDLGEANQVVQSLAERVDEIGSFLETIRSISEQTNLLALNAAIEAARAGEQGRGFAVVADEVRSLAGRSAESTEEIQRVINRLQEESNKAVEAISKGRQQSQLVVEQSETTNSVLNEIIDHIMTISDQNIHVATATEEQSTVVQEINRNVESINQLTGQTADVAQELTSSSDHLKELSHKLDGLVGLFKL</sequence>
<dbReference type="Pfam" id="PF12729">
    <property type="entry name" value="4HB_MCP_1"/>
    <property type="match status" value="1"/>
</dbReference>
<keyword evidence="17" id="KW-1185">Reference proteome</keyword>
<evidence type="ECO:0000256" key="1">
    <source>
        <dbReference type="ARBA" id="ARBA00004651"/>
    </source>
</evidence>
<dbReference type="PROSITE" id="PS50885">
    <property type="entry name" value="HAMP"/>
    <property type="match status" value="1"/>
</dbReference>
<dbReference type="InterPro" id="IPR004090">
    <property type="entry name" value="Chemotax_Me-accpt_rcpt"/>
</dbReference>
<dbReference type="GO" id="GO:0005886">
    <property type="term" value="C:plasma membrane"/>
    <property type="evidence" value="ECO:0007669"/>
    <property type="project" value="UniProtKB-SubCell"/>
</dbReference>
<evidence type="ECO:0000256" key="7">
    <source>
        <dbReference type="ARBA" id="ARBA00023136"/>
    </source>
</evidence>
<evidence type="ECO:0000313" key="16">
    <source>
        <dbReference type="EMBL" id="SON51797.1"/>
    </source>
</evidence>
<keyword evidence="5 13" id="KW-0812">Transmembrane</keyword>
<dbReference type="OrthoDB" id="2489132at2"/>
<dbReference type="Pfam" id="PF00015">
    <property type="entry name" value="MCPsignal"/>
    <property type="match status" value="1"/>
</dbReference>
<dbReference type="Proteomes" id="UP000235828">
    <property type="component" value="Chromosome B"/>
</dbReference>
<comment type="similarity">
    <text evidence="9">Belongs to the methyl-accepting chemotaxis (MCP) protein family.</text>
</comment>
<evidence type="ECO:0000256" key="12">
    <source>
        <dbReference type="SAM" id="MobiDB-lite"/>
    </source>
</evidence>
<evidence type="ECO:0000256" key="3">
    <source>
        <dbReference type="ARBA" id="ARBA00022481"/>
    </source>
</evidence>
<dbReference type="CDD" id="cd11386">
    <property type="entry name" value="MCP_signal"/>
    <property type="match status" value="1"/>
</dbReference>
<dbReference type="SMART" id="SM00283">
    <property type="entry name" value="MA"/>
    <property type="match status" value="1"/>
</dbReference>
<dbReference type="InterPro" id="IPR024478">
    <property type="entry name" value="HlyB_4HB_MCP"/>
</dbReference>
<dbReference type="GO" id="GO:0006935">
    <property type="term" value="P:chemotaxis"/>
    <property type="evidence" value="ECO:0007669"/>
    <property type="project" value="UniProtKB-KW"/>
</dbReference>
<gene>
    <name evidence="16" type="primary">hlyB</name>
    <name evidence="16" type="ORF">VTAP4600_B0186</name>
</gene>
<reference evidence="16 17" key="1">
    <citation type="submission" date="2017-10" db="EMBL/GenBank/DDBJ databases">
        <authorList>
            <person name="Banno H."/>
            <person name="Chua N.-H."/>
        </authorList>
    </citation>
    <scope>NUCLEOTIDE SEQUENCE [LARGE SCALE GENOMIC DNA]</scope>
    <source>
        <strain evidence="16">Vibrio tapetis CECT4600</strain>
    </source>
</reference>
<dbReference type="PANTHER" id="PTHR32089:SF39">
    <property type="entry name" value="METHYL-ACCEPTING CHEMOTAXIS PROTEIN HLYB"/>
    <property type="match status" value="1"/>
</dbReference>
<dbReference type="PRINTS" id="PR00260">
    <property type="entry name" value="CHEMTRNSDUCR"/>
</dbReference>
<dbReference type="AlphaFoldDB" id="A0A2N8ZIS5"/>
<keyword evidence="7 13" id="KW-0472">Membrane</keyword>
<evidence type="ECO:0000313" key="17">
    <source>
        <dbReference type="Proteomes" id="UP000235828"/>
    </source>
</evidence>
<evidence type="ECO:0000256" key="10">
    <source>
        <dbReference type="PROSITE-ProRule" id="PRU00284"/>
    </source>
</evidence>
<dbReference type="InterPro" id="IPR004089">
    <property type="entry name" value="MCPsignal_dom"/>
</dbReference>
<organism evidence="16 17">
    <name type="scientific">Vibrio tapetis subsp. tapetis</name>
    <dbReference type="NCBI Taxonomy" id="1671868"/>
    <lineage>
        <taxon>Bacteria</taxon>
        <taxon>Pseudomonadati</taxon>
        <taxon>Pseudomonadota</taxon>
        <taxon>Gammaproteobacteria</taxon>
        <taxon>Vibrionales</taxon>
        <taxon>Vibrionaceae</taxon>
        <taxon>Vibrio</taxon>
    </lineage>
</organism>
<accession>A0A2N8ZIS5</accession>
<evidence type="ECO:0000259" key="15">
    <source>
        <dbReference type="PROSITE" id="PS50885"/>
    </source>
</evidence>
<evidence type="ECO:0000256" key="6">
    <source>
        <dbReference type="ARBA" id="ARBA00022989"/>
    </source>
</evidence>
<feature type="region of interest" description="Disordered" evidence="12">
    <location>
        <begin position="333"/>
        <end position="352"/>
    </location>
</feature>
<keyword evidence="11" id="KW-0175">Coiled coil</keyword>
<evidence type="ECO:0000256" key="4">
    <source>
        <dbReference type="ARBA" id="ARBA00022500"/>
    </source>
</evidence>
<keyword evidence="8 10" id="KW-0807">Transducer</keyword>
<dbReference type="Gene3D" id="1.10.287.950">
    <property type="entry name" value="Methyl-accepting chemotaxis protein"/>
    <property type="match status" value="1"/>
</dbReference>
<evidence type="ECO:0000256" key="11">
    <source>
        <dbReference type="SAM" id="Coils"/>
    </source>
</evidence>
<keyword evidence="2" id="KW-1003">Cell membrane</keyword>
<dbReference type="PROSITE" id="PS50111">
    <property type="entry name" value="CHEMOTAXIS_TRANSDUC_2"/>
    <property type="match status" value="1"/>
</dbReference>
<feature type="compositionally biased region" description="Polar residues" evidence="12">
    <location>
        <begin position="343"/>
        <end position="352"/>
    </location>
</feature>
<name>A0A2N8ZIS5_9VIBR</name>
<proteinExistence type="inferred from homology"/>
<dbReference type="RefSeq" id="WP_102524185.1">
    <property type="nucleotide sequence ID" value="NZ_LT960612.1"/>
</dbReference>
<keyword evidence="3" id="KW-0488">Methylation</keyword>
<evidence type="ECO:0000256" key="8">
    <source>
        <dbReference type="ARBA" id="ARBA00023224"/>
    </source>
</evidence>